<dbReference type="AlphaFoldDB" id="A0AAN1WIJ8"/>
<protein>
    <submittedName>
        <fullName evidence="2">Uncharacterized protein</fullName>
    </submittedName>
</protein>
<evidence type="ECO:0000256" key="1">
    <source>
        <dbReference type="SAM" id="Phobius"/>
    </source>
</evidence>
<feature type="transmembrane region" description="Helical" evidence="1">
    <location>
        <begin position="62"/>
        <end position="82"/>
    </location>
</feature>
<organism evidence="2 3">
    <name type="scientific">Marinagarivorans cellulosilyticus</name>
    <dbReference type="NCBI Taxonomy" id="2721545"/>
    <lineage>
        <taxon>Bacteria</taxon>
        <taxon>Pseudomonadati</taxon>
        <taxon>Pseudomonadota</taxon>
        <taxon>Gammaproteobacteria</taxon>
        <taxon>Cellvibrionales</taxon>
        <taxon>Cellvibrionaceae</taxon>
        <taxon>Marinagarivorans</taxon>
    </lineage>
</organism>
<name>A0AAN1WIJ8_9GAMM</name>
<dbReference type="RefSeq" id="WP_236982391.1">
    <property type="nucleotide sequence ID" value="NZ_AP023086.1"/>
</dbReference>
<evidence type="ECO:0000313" key="2">
    <source>
        <dbReference type="EMBL" id="BCD98195.1"/>
    </source>
</evidence>
<keyword evidence="3" id="KW-1185">Reference proteome</keyword>
<feature type="transmembrane region" description="Helical" evidence="1">
    <location>
        <begin position="12"/>
        <end position="30"/>
    </location>
</feature>
<keyword evidence="1" id="KW-0472">Membrane</keyword>
<dbReference type="PROSITE" id="PS51257">
    <property type="entry name" value="PROKAR_LIPOPROTEIN"/>
    <property type="match status" value="1"/>
</dbReference>
<feature type="transmembrane region" description="Helical" evidence="1">
    <location>
        <begin position="36"/>
        <end position="55"/>
    </location>
</feature>
<accession>A0AAN1WIJ8</accession>
<keyword evidence="1" id="KW-1133">Transmembrane helix</keyword>
<proteinExistence type="predicted"/>
<dbReference type="EMBL" id="AP023086">
    <property type="protein sequence ID" value="BCD98195.1"/>
    <property type="molecule type" value="Genomic_DNA"/>
</dbReference>
<evidence type="ECO:0000313" key="3">
    <source>
        <dbReference type="Proteomes" id="UP001320119"/>
    </source>
</evidence>
<dbReference type="KEGG" id="marq:MARGE09_P2396"/>
<sequence length="90" mass="9499">MKRKERKLIFRIINAISSLVLLFSCVYLYFWGFSVAVVAGAVVALCCVAAPVALAGEGAIEAIVGVLEALCHALVDAVVGIFEAIGNIFN</sequence>
<gene>
    <name evidence="2" type="ORF">MARGE09_P2396</name>
</gene>
<keyword evidence="1" id="KW-0812">Transmembrane</keyword>
<reference evidence="2 3" key="1">
    <citation type="journal article" date="2022" name="IScience">
        <title>An ultrasensitive nanofiber-based assay for enzymatic hydrolysis and deep-sea microbial degradation of cellulose.</title>
        <authorList>
            <person name="Tsudome M."/>
            <person name="Tachioka M."/>
            <person name="Miyazaki M."/>
            <person name="Uchimura K."/>
            <person name="Tsuda M."/>
            <person name="Takaki Y."/>
            <person name="Deguchi S."/>
        </authorList>
    </citation>
    <scope>NUCLEOTIDE SEQUENCE [LARGE SCALE GENOMIC DNA]</scope>
    <source>
        <strain evidence="2 3">GE09</strain>
    </source>
</reference>
<dbReference type="Proteomes" id="UP001320119">
    <property type="component" value="Chromosome"/>
</dbReference>